<feature type="region of interest" description="Disordered" evidence="1">
    <location>
        <begin position="60"/>
        <end position="122"/>
    </location>
</feature>
<dbReference type="AlphaFoldDB" id="A0A4Y2LTU0"/>
<feature type="compositionally biased region" description="Basic and acidic residues" evidence="1">
    <location>
        <begin position="193"/>
        <end position="227"/>
    </location>
</feature>
<feature type="compositionally biased region" description="Polar residues" evidence="1">
    <location>
        <begin position="1"/>
        <end position="13"/>
    </location>
</feature>
<proteinExistence type="predicted"/>
<sequence>TSKQVPASPTVKNIPSEAKQGEAVTPRDRTGQGDAQRPTSLFTGKPTPYTKEYVYEVSSGEHKTPFSPSDHGFSYEGQKTGNISPSAAEMAKLDTSPGSKRAKGLAFTYAPPEGDVDTSQSEVIIPPQVLTDDNRIQDVSSEWNDTTIDESLKWDDSKEEEMIKNKENLDIMAKNEQEQKSKLGLSVFRKSFEKDKKGKKKEEEKKKDKKKEEKNKKNDKEDKEKNVKSNKSGKTSVESTPSKRDSAIETDLQVDEIVVENVKETPKKEEFVEKSPVSDEEEKAVKDEAEKENKLKLSFSKKSKPKAGDIEAEDKKKKEDSKKSKDNEKKQKEKEAKEEEAKRKQKEKDEKEEAKRKAKEEKKLKEKEAKEKREKEKLEKMKKKSESKLDKKGKSSSPEKDKTEEKGPEDAAVESKIKEETAESKDKDKSKSKESLQKEPKSKKSKLSLSKIVKKKSKKDHDSSDSSSSSSSEEMLKEYGNISDNENIAGTGGIVTSTPNRSLRGNVEVSFPAESSKDVSFSSETAVLELDNSPYSSPRNKQKPGDKDEGKQPQMQKEADILKGPILVTESSTTAASSVTTSTSKHISGTEVTTSPDKNVTSTKSSKTSMNQEKTVTQQVTKSSRVMTGTLEDVQSAIVKTEAIKYDPSTLTNAQHSTTSVPLVATETRKVNYPVPPPPQFESEGVILPLSEDGEIVSSSTVSSKTKTVETITVSAARMDIVLN</sequence>
<feature type="compositionally biased region" description="Polar residues" evidence="1">
    <location>
        <begin position="585"/>
        <end position="600"/>
    </location>
</feature>
<keyword evidence="3" id="KW-1185">Reference proteome</keyword>
<reference evidence="2 3" key="1">
    <citation type="journal article" date="2019" name="Sci. Rep.">
        <title>Orb-weaving spider Araneus ventricosus genome elucidates the spidroin gene catalogue.</title>
        <authorList>
            <person name="Kono N."/>
            <person name="Nakamura H."/>
            <person name="Ohtoshi R."/>
            <person name="Moran D.A.P."/>
            <person name="Shinohara A."/>
            <person name="Yoshida Y."/>
            <person name="Fujiwara M."/>
            <person name="Mori M."/>
            <person name="Tomita M."/>
            <person name="Arakawa K."/>
        </authorList>
    </citation>
    <scope>NUCLEOTIDE SEQUENCE [LARGE SCALE GENOMIC DNA]</scope>
</reference>
<feature type="compositionally biased region" description="Low complexity" evidence="1">
    <location>
        <begin position="568"/>
        <end position="584"/>
    </location>
</feature>
<protein>
    <submittedName>
        <fullName evidence="2">Uncharacterized protein</fullName>
    </submittedName>
</protein>
<feature type="region of interest" description="Disordered" evidence="1">
    <location>
        <begin position="1"/>
        <end position="47"/>
    </location>
</feature>
<gene>
    <name evidence="2" type="ORF">AVEN_95735_1</name>
</gene>
<dbReference type="EMBL" id="BGPR01006313">
    <property type="protein sequence ID" value="GBN17909.1"/>
    <property type="molecule type" value="Genomic_DNA"/>
</dbReference>
<name>A0A4Y2LTU0_ARAVE</name>
<feature type="compositionally biased region" description="Basic and acidic residues" evidence="1">
    <location>
        <begin position="543"/>
        <end position="561"/>
    </location>
</feature>
<feature type="region of interest" description="Disordered" evidence="1">
    <location>
        <begin position="193"/>
        <end position="616"/>
    </location>
</feature>
<evidence type="ECO:0000313" key="3">
    <source>
        <dbReference type="Proteomes" id="UP000499080"/>
    </source>
</evidence>
<dbReference type="OrthoDB" id="6589456at2759"/>
<evidence type="ECO:0000256" key="1">
    <source>
        <dbReference type="SAM" id="MobiDB-lite"/>
    </source>
</evidence>
<feature type="non-terminal residue" evidence="2">
    <location>
        <position position="1"/>
    </location>
</feature>
<feature type="compositionally biased region" description="Basic and acidic residues" evidence="1">
    <location>
        <begin position="168"/>
        <end position="181"/>
    </location>
</feature>
<feature type="region of interest" description="Disordered" evidence="1">
    <location>
        <begin position="168"/>
        <end position="187"/>
    </location>
</feature>
<feature type="compositionally biased region" description="Basic and acidic residues" evidence="1">
    <location>
        <begin position="261"/>
        <end position="295"/>
    </location>
</feature>
<feature type="compositionally biased region" description="Basic and acidic residues" evidence="1">
    <location>
        <begin position="306"/>
        <end position="442"/>
    </location>
</feature>
<comment type="caution">
    <text evidence="2">The sequence shown here is derived from an EMBL/GenBank/DDBJ whole genome shotgun (WGS) entry which is preliminary data.</text>
</comment>
<dbReference type="Proteomes" id="UP000499080">
    <property type="component" value="Unassembled WGS sequence"/>
</dbReference>
<evidence type="ECO:0000313" key="2">
    <source>
        <dbReference type="EMBL" id="GBN17909.1"/>
    </source>
</evidence>
<feature type="compositionally biased region" description="Basic residues" evidence="1">
    <location>
        <begin position="443"/>
        <end position="458"/>
    </location>
</feature>
<feature type="compositionally biased region" description="Polar residues" evidence="1">
    <location>
        <begin position="482"/>
        <end position="503"/>
    </location>
</feature>
<organism evidence="2 3">
    <name type="scientific">Araneus ventricosus</name>
    <name type="common">Orbweaver spider</name>
    <name type="synonym">Epeira ventricosa</name>
    <dbReference type="NCBI Taxonomy" id="182803"/>
    <lineage>
        <taxon>Eukaryota</taxon>
        <taxon>Metazoa</taxon>
        <taxon>Ecdysozoa</taxon>
        <taxon>Arthropoda</taxon>
        <taxon>Chelicerata</taxon>
        <taxon>Arachnida</taxon>
        <taxon>Araneae</taxon>
        <taxon>Araneomorphae</taxon>
        <taxon>Entelegynae</taxon>
        <taxon>Araneoidea</taxon>
        <taxon>Araneidae</taxon>
        <taxon>Araneus</taxon>
    </lineage>
</organism>
<accession>A0A4Y2LTU0</accession>